<dbReference type="STRING" id="50376.A0A517L8U8"/>
<evidence type="ECO:0000313" key="3">
    <source>
        <dbReference type="EMBL" id="QDS72063.1"/>
    </source>
</evidence>
<organism evidence="3 4">
    <name type="scientific">Venturia effusa</name>
    <dbReference type="NCBI Taxonomy" id="50376"/>
    <lineage>
        <taxon>Eukaryota</taxon>
        <taxon>Fungi</taxon>
        <taxon>Dikarya</taxon>
        <taxon>Ascomycota</taxon>
        <taxon>Pezizomycotina</taxon>
        <taxon>Dothideomycetes</taxon>
        <taxon>Pleosporomycetidae</taxon>
        <taxon>Venturiales</taxon>
        <taxon>Venturiaceae</taxon>
        <taxon>Venturia</taxon>
    </lineage>
</organism>
<dbReference type="Gene3D" id="3.30.300.30">
    <property type="match status" value="1"/>
</dbReference>
<dbReference type="PANTHER" id="PTHR42921:SF4">
    <property type="entry name" value="ACETOACETYL-COA SYNTHASE (AFU_ORTHOLOGUE AFUA_8G04770)"/>
    <property type="match status" value="1"/>
</dbReference>
<evidence type="ECO:0000313" key="4">
    <source>
        <dbReference type="Proteomes" id="UP000316270"/>
    </source>
</evidence>
<dbReference type="Gene3D" id="3.40.50.12780">
    <property type="entry name" value="N-terminal domain of ligase-like"/>
    <property type="match status" value="1"/>
</dbReference>
<name>A0A517L8U8_9PEZI</name>
<dbReference type="SUPFAM" id="SSF56801">
    <property type="entry name" value="Acetyl-CoA synthetase-like"/>
    <property type="match status" value="1"/>
</dbReference>
<dbReference type="GO" id="GO:0006629">
    <property type="term" value="P:lipid metabolic process"/>
    <property type="evidence" value="ECO:0007669"/>
    <property type="project" value="InterPro"/>
</dbReference>
<feature type="region of interest" description="Disordered" evidence="1">
    <location>
        <begin position="1"/>
        <end position="21"/>
    </location>
</feature>
<dbReference type="GO" id="GO:0030729">
    <property type="term" value="F:acetoacetate-CoA ligase activity"/>
    <property type="evidence" value="ECO:0007669"/>
    <property type="project" value="InterPro"/>
</dbReference>
<protein>
    <recommendedName>
        <fullName evidence="2">AMP-dependent synthetase/ligase domain-containing protein</fullName>
    </recommendedName>
</protein>
<dbReference type="PROSITE" id="PS00455">
    <property type="entry name" value="AMP_BINDING"/>
    <property type="match status" value="1"/>
</dbReference>
<accession>A0A517L8U8</accession>
<dbReference type="AlphaFoldDB" id="A0A517L8U8"/>
<dbReference type="PANTHER" id="PTHR42921">
    <property type="entry name" value="ACETOACETYL-COA SYNTHETASE"/>
    <property type="match status" value="1"/>
</dbReference>
<dbReference type="InterPro" id="IPR042099">
    <property type="entry name" value="ANL_N_sf"/>
</dbReference>
<dbReference type="InterPro" id="IPR045851">
    <property type="entry name" value="AMP-bd_C_sf"/>
</dbReference>
<proteinExistence type="predicted"/>
<dbReference type="Pfam" id="PF00501">
    <property type="entry name" value="AMP-binding"/>
    <property type="match status" value="1"/>
</dbReference>
<dbReference type="InterPro" id="IPR020845">
    <property type="entry name" value="AMP-binding_CS"/>
</dbReference>
<dbReference type="OrthoDB" id="10253869at2759"/>
<sequence>MAIPEFPQSAPLWTPPTNPEKTPIAKYRQHINAKFSLNLKTSHDLHAWSVSRRGRHDFWIDLWGYVGLTPALPRDLREAFDDTKGIEENPKWFEGVSMNYAENVLEGRDEASIALVGLREGGELDGEVWTWADLRENVRRIRSALLSLGIGREDVVGVIMSNSNWTIAIFLATASVGAVFTSISPDMGVEGCTVRLVQSRPRVLFADSHQTYKAKRRSMKGKIGAVVGSLERRPDVFIVPLAEDDYEFPLLEDFLAKSKKDDALEYARVPFSHPMLILYSSGTSGPPKCLVHQHGIILQLKKIAILHNSLTSKDVVFQYSSTSWVLWNIMNGHLSVGAAVICYDGSPLYPDASTKLRILHHHKCTYFGTSPRYLLELEMSGIKPSEFDLRNLRMVTTTGATLTTDQFRWFYTAFPNSIHLSSVAGGTEICTSWMASDPAGPVYAGEMQMPALGQDIDVGDPETGESIKHLGEAGELICRSPFPSMPIYFFGDDGNKKYREAYFERYDHIKVWAQHDWIQYNPQTGGAQIHGRSDGTLNPSGIRFGSAEIYSIVESPHFNTVLSDTLCVGRKRPSDRDETVFLFVKMRQGHAFSAALKREIEMAIRQSLSPRHVPGFIVPVAEIPVTINGKKVEIAVKKIISGAQVKVSSTVSNPECLKDYVQFRDWEKKRDSRL</sequence>
<evidence type="ECO:0000256" key="1">
    <source>
        <dbReference type="SAM" id="MobiDB-lite"/>
    </source>
</evidence>
<dbReference type="EMBL" id="CP042191">
    <property type="protein sequence ID" value="QDS72063.1"/>
    <property type="molecule type" value="Genomic_DNA"/>
</dbReference>
<dbReference type="InterPro" id="IPR000873">
    <property type="entry name" value="AMP-dep_synth/lig_dom"/>
</dbReference>
<gene>
    <name evidence="3" type="ORF">FKW77_002828</name>
</gene>
<keyword evidence="4" id="KW-1185">Reference proteome</keyword>
<dbReference type="NCBIfam" id="TIGR01217">
    <property type="entry name" value="ac_ac_CoA_syn"/>
    <property type="match status" value="1"/>
</dbReference>
<evidence type="ECO:0000259" key="2">
    <source>
        <dbReference type="Pfam" id="PF00501"/>
    </source>
</evidence>
<dbReference type="InterPro" id="IPR005914">
    <property type="entry name" value="Acac_CoA_synth"/>
</dbReference>
<dbReference type="Proteomes" id="UP000316270">
    <property type="component" value="Chromosome 7"/>
</dbReference>
<feature type="domain" description="AMP-dependent synthetase/ligase" evidence="2">
    <location>
        <begin position="125"/>
        <end position="482"/>
    </location>
</feature>
<reference evidence="3 4" key="1">
    <citation type="submission" date="2019-07" db="EMBL/GenBank/DDBJ databases">
        <title>Finished genome of Venturia effusa.</title>
        <authorList>
            <person name="Young C.A."/>
            <person name="Cox M.P."/>
            <person name="Ganley A.R.D."/>
            <person name="David W.J."/>
        </authorList>
    </citation>
    <scope>NUCLEOTIDE SEQUENCE [LARGE SCALE GENOMIC DNA]</scope>
    <source>
        <strain evidence="4">albino</strain>
    </source>
</reference>